<comment type="caution">
    <text evidence="6">The sequence shown here is derived from an EMBL/GenBank/DDBJ whole genome shotgun (WGS) entry which is preliminary data.</text>
</comment>
<dbReference type="InterPro" id="IPR001854">
    <property type="entry name" value="Ribosomal_uL29"/>
</dbReference>
<dbReference type="SUPFAM" id="SSF46561">
    <property type="entry name" value="Ribosomal protein L29 (L29p)"/>
    <property type="match status" value="1"/>
</dbReference>
<keyword evidence="3 5" id="KW-0687">Ribonucleoprotein</keyword>
<proteinExistence type="inferred from homology"/>
<dbReference type="AlphaFoldDB" id="A0A0G0W794"/>
<name>A0A0G0W794_UNCC2</name>
<protein>
    <recommendedName>
        <fullName evidence="4 5">Large ribosomal subunit protein uL29</fullName>
    </recommendedName>
</protein>
<dbReference type="HAMAP" id="MF_00374">
    <property type="entry name" value="Ribosomal_uL29"/>
    <property type="match status" value="1"/>
</dbReference>
<dbReference type="InterPro" id="IPR036049">
    <property type="entry name" value="Ribosomal_uL29_sf"/>
</dbReference>
<dbReference type="GO" id="GO:0003735">
    <property type="term" value="F:structural constituent of ribosome"/>
    <property type="evidence" value="ECO:0007669"/>
    <property type="project" value="InterPro"/>
</dbReference>
<dbReference type="Proteomes" id="UP000033869">
    <property type="component" value="Unassembled WGS sequence"/>
</dbReference>
<gene>
    <name evidence="5" type="primary">rpmC</name>
    <name evidence="6" type="ORF">UU65_C0004G0056</name>
</gene>
<evidence type="ECO:0000256" key="3">
    <source>
        <dbReference type="ARBA" id="ARBA00023274"/>
    </source>
</evidence>
<evidence type="ECO:0000256" key="4">
    <source>
        <dbReference type="ARBA" id="ARBA00035204"/>
    </source>
</evidence>
<sequence length="70" mass="8437">MKYKELIQKNDKQLDKELNDLYKNLRDFRFGMVAREIKNVKAIKNVKKDIARILTLKKERDIAKSLEEEK</sequence>
<dbReference type="GO" id="GO:0006412">
    <property type="term" value="P:translation"/>
    <property type="evidence" value="ECO:0007669"/>
    <property type="project" value="UniProtKB-UniRule"/>
</dbReference>
<dbReference type="Pfam" id="PF00831">
    <property type="entry name" value="Ribosomal_L29"/>
    <property type="match status" value="1"/>
</dbReference>
<organism evidence="6 7">
    <name type="scientific">candidate division CPR2 bacterium GW2011_GWC1_41_48</name>
    <dbReference type="NCBI Taxonomy" id="1618344"/>
    <lineage>
        <taxon>Bacteria</taxon>
        <taxon>Bacteria division CPR2</taxon>
    </lineage>
</organism>
<dbReference type="EMBL" id="LCBL01000004">
    <property type="protein sequence ID" value="KKS08845.1"/>
    <property type="molecule type" value="Genomic_DNA"/>
</dbReference>
<evidence type="ECO:0000256" key="2">
    <source>
        <dbReference type="ARBA" id="ARBA00022980"/>
    </source>
</evidence>
<evidence type="ECO:0000313" key="7">
    <source>
        <dbReference type="Proteomes" id="UP000033869"/>
    </source>
</evidence>
<dbReference type="NCBIfam" id="TIGR00012">
    <property type="entry name" value="L29"/>
    <property type="match status" value="1"/>
</dbReference>
<accession>A0A0G0W794</accession>
<evidence type="ECO:0000313" key="6">
    <source>
        <dbReference type="EMBL" id="KKS08845.1"/>
    </source>
</evidence>
<dbReference type="Gene3D" id="1.10.287.310">
    <property type="match status" value="1"/>
</dbReference>
<dbReference type="GO" id="GO:1990904">
    <property type="term" value="C:ribonucleoprotein complex"/>
    <property type="evidence" value="ECO:0007669"/>
    <property type="project" value="UniProtKB-KW"/>
</dbReference>
<keyword evidence="2 5" id="KW-0689">Ribosomal protein</keyword>
<reference evidence="6 7" key="1">
    <citation type="journal article" date="2015" name="Nature">
        <title>rRNA introns, odd ribosomes, and small enigmatic genomes across a large radiation of phyla.</title>
        <authorList>
            <person name="Brown C.T."/>
            <person name="Hug L.A."/>
            <person name="Thomas B.C."/>
            <person name="Sharon I."/>
            <person name="Castelle C.J."/>
            <person name="Singh A."/>
            <person name="Wilkins M.J."/>
            <person name="Williams K.H."/>
            <person name="Banfield J.F."/>
        </authorList>
    </citation>
    <scope>NUCLEOTIDE SEQUENCE [LARGE SCALE GENOMIC DNA]</scope>
</reference>
<evidence type="ECO:0000256" key="1">
    <source>
        <dbReference type="ARBA" id="ARBA00009254"/>
    </source>
</evidence>
<evidence type="ECO:0000256" key="5">
    <source>
        <dbReference type="HAMAP-Rule" id="MF_00374"/>
    </source>
</evidence>
<dbReference type="GO" id="GO:0005840">
    <property type="term" value="C:ribosome"/>
    <property type="evidence" value="ECO:0007669"/>
    <property type="project" value="UniProtKB-KW"/>
</dbReference>
<comment type="similarity">
    <text evidence="1 5">Belongs to the universal ribosomal protein uL29 family.</text>
</comment>